<evidence type="ECO:0000256" key="5">
    <source>
        <dbReference type="ARBA" id="ARBA00022801"/>
    </source>
</evidence>
<keyword evidence="5" id="KW-0378">Hydrolase</keyword>
<evidence type="ECO:0000256" key="8">
    <source>
        <dbReference type="PIRSR" id="PIRSR001123-2"/>
    </source>
</evidence>
<dbReference type="RefSeq" id="WP_073023730.1">
    <property type="nucleotide sequence ID" value="NZ_FQZS01000003.1"/>
</dbReference>
<evidence type="ECO:0000256" key="7">
    <source>
        <dbReference type="PIRSR" id="PIRSR001123-1"/>
    </source>
</evidence>
<keyword evidence="4 8" id="KW-0479">Metal-binding</keyword>
<dbReference type="SUPFAM" id="SSF101821">
    <property type="entry name" value="Aminopeptidase/glucanase lid domain"/>
    <property type="match status" value="1"/>
</dbReference>
<name>A0A1M6B635_9FIRM</name>
<protein>
    <submittedName>
        <fullName evidence="9">Endoglucanase</fullName>
    </submittedName>
</protein>
<evidence type="ECO:0000256" key="3">
    <source>
        <dbReference type="ARBA" id="ARBA00022670"/>
    </source>
</evidence>
<dbReference type="GO" id="GO:0004177">
    <property type="term" value="F:aminopeptidase activity"/>
    <property type="evidence" value="ECO:0007669"/>
    <property type="project" value="UniProtKB-UniRule"/>
</dbReference>
<evidence type="ECO:0000256" key="6">
    <source>
        <dbReference type="PIRNR" id="PIRNR001123"/>
    </source>
</evidence>
<evidence type="ECO:0000313" key="9">
    <source>
        <dbReference type="EMBL" id="SHI44176.1"/>
    </source>
</evidence>
<accession>A0A1M6B635</accession>
<comment type="cofactor">
    <cofactor evidence="8">
        <name>a divalent metal cation</name>
        <dbReference type="ChEBI" id="CHEBI:60240"/>
    </cofactor>
    <text evidence="8">Binds 2 divalent metal cations per subunit.</text>
</comment>
<feature type="binding site" evidence="8">
    <location>
        <position position="170"/>
    </location>
    <ligand>
        <name>Zn(2+)</name>
        <dbReference type="ChEBI" id="CHEBI:29105"/>
        <label>2</label>
    </ligand>
</feature>
<evidence type="ECO:0000256" key="1">
    <source>
        <dbReference type="ARBA" id="ARBA00006272"/>
    </source>
</evidence>
<sequence>MLLKRLTDACGMPGGEGEVRQIILEEIKPYVDDIKVDRLGNVIATKNGKPGYPKVMIAAHMDEVGLMVKSIDDGGFIRFEQAGGLDERILVSKPVLVGKNKIQGVIGAKAIHLQEKGERETPLRTKQLYIDIGAKSKEDTEKLVKPGDYIAFDSEYVEFGNNLIKAKALDDRAGCAALIETLKHNYDVTVVAVFTVQEEIGLRGATVAAYKVNPDIALVLEGTLCSDVSNVPEQSYITKLGAGPAISLMDSRTIFPKNLAKRIYDIAVKNGVDIQYRLPSSGGNDAGAIHTTREGIPCTAISVPCRYIHSPSCVMSKDDFEGLKKIVKLFLEDIKEGEYIRD</sequence>
<evidence type="ECO:0000256" key="2">
    <source>
        <dbReference type="ARBA" id="ARBA00022438"/>
    </source>
</evidence>
<feature type="binding site" evidence="8">
    <location>
        <position position="309"/>
    </location>
    <ligand>
        <name>Zn(2+)</name>
        <dbReference type="ChEBI" id="CHEBI:29105"/>
        <label>2</label>
    </ligand>
</feature>
<gene>
    <name evidence="9" type="ORF">SAMN02745176_00291</name>
</gene>
<feature type="binding site" evidence="8">
    <location>
        <position position="170"/>
    </location>
    <ligand>
        <name>Zn(2+)</name>
        <dbReference type="ChEBI" id="CHEBI:29105"/>
        <label>1</label>
    </ligand>
</feature>
<organism evidence="9 10">
    <name type="scientific">Lutispora thermophila DSM 19022</name>
    <dbReference type="NCBI Taxonomy" id="1122184"/>
    <lineage>
        <taxon>Bacteria</taxon>
        <taxon>Bacillati</taxon>
        <taxon>Bacillota</taxon>
        <taxon>Clostridia</taxon>
        <taxon>Lutisporales</taxon>
        <taxon>Lutisporaceae</taxon>
        <taxon>Lutispora</taxon>
    </lineage>
</organism>
<feature type="binding site" evidence="8">
    <location>
        <position position="60"/>
    </location>
    <ligand>
        <name>Zn(2+)</name>
        <dbReference type="ChEBI" id="CHEBI:29105"/>
        <label>1</label>
    </ligand>
</feature>
<dbReference type="Gene3D" id="3.40.630.10">
    <property type="entry name" value="Zn peptidases"/>
    <property type="match status" value="1"/>
</dbReference>
<dbReference type="InterPro" id="IPR051464">
    <property type="entry name" value="Peptidase_M42_aminopept"/>
</dbReference>
<dbReference type="PANTHER" id="PTHR32481:SF0">
    <property type="entry name" value="AMINOPEPTIDASE YPDE-RELATED"/>
    <property type="match status" value="1"/>
</dbReference>
<dbReference type="Pfam" id="PF05343">
    <property type="entry name" value="Peptidase_M42"/>
    <property type="match status" value="1"/>
</dbReference>
<proteinExistence type="inferred from homology"/>
<evidence type="ECO:0000313" key="10">
    <source>
        <dbReference type="Proteomes" id="UP000184442"/>
    </source>
</evidence>
<dbReference type="OrthoDB" id="9772053at2"/>
<evidence type="ECO:0000256" key="4">
    <source>
        <dbReference type="ARBA" id="ARBA00022723"/>
    </source>
</evidence>
<keyword evidence="3" id="KW-0645">Protease</keyword>
<dbReference type="PANTHER" id="PTHR32481">
    <property type="entry name" value="AMINOPEPTIDASE"/>
    <property type="match status" value="1"/>
</dbReference>
<dbReference type="InterPro" id="IPR008007">
    <property type="entry name" value="Peptidase_M42"/>
</dbReference>
<dbReference type="EMBL" id="FQZS01000003">
    <property type="protein sequence ID" value="SHI44176.1"/>
    <property type="molecule type" value="Genomic_DNA"/>
</dbReference>
<dbReference type="CDD" id="cd05656">
    <property type="entry name" value="M42_Frv"/>
    <property type="match status" value="1"/>
</dbReference>
<dbReference type="GO" id="GO:0046872">
    <property type="term" value="F:metal ion binding"/>
    <property type="evidence" value="ECO:0007669"/>
    <property type="project" value="UniProtKB-UniRule"/>
</dbReference>
<dbReference type="Proteomes" id="UP000184442">
    <property type="component" value="Unassembled WGS sequence"/>
</dbReference>
<dbReference type="Gene3D" id="2.40.30.40">
    <property type="entry name" value="Peptidase M42, domain 2"/>
    <property type="match status" value="1"/>
</dbReference>
<feature type="binding site" evidence="8">
    <location>
        <position position="199"/>
    </location>
    <ligand>
        <name>Zn(2+)</name>
        <dbReference type="ChEBI" id="CHEBI:29105"/>
        <label>2</label>
    </ligand>
</feature>
<comment type="similarity">
    <text evidence="1 6">Belongs to the peptidase M42 family.</text>
</comment>
<keyword evidence="2" id="KW-0031">Aminopeptidase</keyword>
<dbReference type="STRING" id="1122184.SAMN02745176_00291"/>
<dbReference type="SUPFAM" id="SSF53187">
    <property type="entry name" value="Zn-dependent exopeptidases"/>
    <property type="match status" value="1"/>
</dbReference>
<dbReference type="InterPro" id="IPR023367">
    <property type="entry name" value="Peptidase_M42_dom2"/>
</dbReference>
<dbReference type="PIRSF" id="PIRSF001123">
    <property type="entry name" value="PepA_GA"/>
    <property type="match status" value="1"/>
</dbReference>
<reference evidence="9 10" key="1">
    <citation type="submission" date="2016-11" db="EMBL/GenBank/DDBJ databases">
        <authorList>
            <person name="Jaros S."/>
            <person name="Januszkiewicz K."/>
            <person name="Wedrychowicz H."/>
        </authorList>
    </citation>
    <scope>NUCLEOTIDE SEQUENCE [LARGE SCALE GENOMIC DNA]</scope>
    <source>
        <strain evidence="9 10">DSM 19022</strain>
    </source>
</reference>
<dbReference type="AlphaFoldDB" id="A0A1M6B635"/>
<feature type="binding site" evidence="8">
    <location>
        <position position="221"/>
    </location>
    <ligand>
        <name>Zn(2+)</name>
        <dbReference type="ChEBI" id="CHEBI:29105"/>
        <label>1</label>
    </ligand>
</feature>
<feature type="active site" description="Proton acceptor" evidence="7">
    <location>
        <position position="198"/>
    </location>
</feature>
<keyword evidence="10" id="KW-1185">Reference proteome</keyword>
<dbReference type="GO" id="GO:0006508">
    <property type="term" value="P:proteolysis"/>
    <property type="evidence" value="ECO:0007669"/>
    <property type="project" value="UniProtKB-KW"/>
</dbReference>